<sequence>MNSSIFNYCWLVINFVYSKVLHERMSDEATHFLKNLSYVGFGTLIGMVFLFTFNVLVGRLLGPLEYGKFSLIQSISMFLYIPMLMGYHNAMVKYNAEVENYDRQKTVISTTYILVIIFTIVFVFIYLITPQKVLEYFSVPSEMFHLSIVFAVLYVIYTLLISTLNGLHKMKIFAMVAPIHSSILLFTLLCVVYTNALTYKSAIFSMFVAYLITSSFMLIYISRYLVPIFDTSWANTLTKFAIYSIIGSLIFILYTNINQIFINMYMNTEALGIYNAYSFASINTAAIFFNIFNSVFFPTASKCNDMTIILKRINKITPYLIGFGIPIMVFIQFVILNIYGSSYTIDILLMISFAIFSILIVYYGIYNWTFCSRGINGVKSVNKSSILIAIINIILAMYLIPRMGIIGAPISTAIALIIGIYFLLNKGKFRSVEILNLIHNNSTTFSFIL</sequence>
<evidence type="ECO:0000313" key="8">
    <source>
        <dbReference type="Proteomes" id="UP000056925"/>
    </source>
</evidence>
<dbReference type="KEGG" id="mthe:MSTHC_2541"/>
<feature type="transmembrane region" description="Helical" evidence="6">
    <location>
        <begin position="233"/>
        <end position="254"/>
    </location>
</feature>
<dbReference type="Proteomes" id="UP000056925">
    <property type="component" value="Chromosome"/>
</dbReference>
<evidence type="ECO:0000256" key="5">
    <source>
        <dbReference type="ARBA" id="ARBA00023136"/>
    </source>
</evidence>
<organism evidence="7 8">
    <name type="scientific">Methanosarcina thermophila CHTI-55</name>
    <dbReference type="NCBI Taxonomy" id="1434121"/>
    <lineage>
        <taxon>Archaea</taxon>
        <taxon>Methanobacteriati</taxon>
        <taxon>Methanobacteriota</taxon>
        <taxon>Stenosarchaea group</taxon>
        <taxon>Methanomicrobia</taxon>
        <taxon>Methanosarcinales</taxon>
        <taxon>Methanosarcinaceae</taxon>
        <taxon>Methanosarcina</taxon>
    </lineage>
</organism>
<dbReference type="GO" id="GO:0005886">
    <property type="term" value="C:plasma membrane"/>
    <property type="evidence" value="ECO:0007669"/>
    <property type="project" value="UniProtKB-SubCell"/>
</dbReference>
<accession>A0A0E3NJW4</accession>
<dbReference type="PANTHER" id="PTHR30250:SF11">
    <property type="entry name" value="O-ANTIGEN TRANSPORTER-RELATED"/>
    <property type="match status" value="1"/>
</dbReference>
<feature type="transmembrane region" description="Helical" evidence="6">
    <location>
        <begin position="345"/>
        <end position="368"/>
    </location>
</feature>
<evidence type="ECO:0000256" key="3">
    <source>
        <dbReference type="ARBA" id="ARBA00022692"/>
    </source>
</evidence>
<feature type="transmembrane region" description="Helical" evidence="6">
    <location>
        <begin position="69"/>
        <end position="87"/>
    </location>
</feature>
<keyword evidence="5 6" id="KW-0472">Membrane</keyword>
<dbReference type="AlphaFoldDB" id="A0A0E3NJW4"/>
<feature type="transmembrane region" description="Helical" evidence="6">
    <location>
        <begin position="380"/>
        <end position="400"/>
    </location>
</feature>
<dbReference type="InterPro" id="IPR050833">
    <property type="entry name" value="Poly_Biosynth_Transport"/>
</dbReference>
<feature type="transmembrane region" description="Helical" evidence="6">
    <location>
        <begin position="172"/>
        <end position="196"/>
    </location>
</feature>
<name>A0A0E3NJW4_METTE</name>
<feature type="transmembrane region" description="Helical" evidence="6">
    <location>
        <begin position="35"/>
        <end position="57"/>
    </location>
</feature>
<keyword evidence="4 6" id="KW-1133">Transmembrane helix</keyword>
<reference evidence="7 8" key="1">
    <citation type="submission" date="2014-07" db="EMBL/GenBank/DDBJ databases">
        <title>Methanogenic archaea and the global carbon cycle.</title>
        <authorList>
            <person name="Henriksen J.R."/>
            <person name="Luke J."/>
            <person name="Reinhart S."/>
            <person name="Benedict M.N."/>
            <person name="Youngblut N.D."/>
            <person name="Metcalf M.E."/>
            <person name="Whitaker R.J."/>
            <person name="Metcalf W.W."/>
        </authorList>
    </citation>
    <scope>NUCLEOTIDE SEQUENCE [LARGE SCALE GENOMIC DNA]</scope>
    <source>
        <strain evidence="7 8">CHTI-55</strain>
    </source>
</reference>
<feature type="transmembrane region" description="Helical" evidence="6">
    <location>
        <begin position="406"/>
        <end position="424"/>
    </location>
</feature>
<evidence type="ECO:0000256" key="6">
    <source>
        <dbReference type="SAM" id="Phobius"/>
    </source>
</evidence>
<dbReference type="HOGENOM" id="CLU_638757_0_0_2"/>
<evidence type="ECO:0000313" key="7">
    <source>
        <dbReference type="EMBL" id="AKB16859.1"/>
    </source>
</evidence>
<keyword evidence="3 6" id="KW-0812">Transmembrane</keyword>
<proteinExistence type="predicted"/>
<feature type="transmembrane region" description="Helical" evidence="6">
    <location>
        <begin position="143"/>
        <end position="160"/>
    </location>
</feature>
<dbReference type="Pfam" id="PF01943">
    <property type="entry name" value="Polysacc_synt"/>
    <property type="match status" value="1"/>
</dbReference>
<gene>
    <name evidence="7" type="ORF">MSTHC_2541</name>
</gene>
<feature type="transmembrane region" description="Helical" evidence="6">
    <location>
        <begin position="274"/>
        <end position="297"/>
    </location>
</feature>
<dbReference type="EMBL" id="CP009502">
    <property type="protein sequence ID" value="AKB16859.1"/>
    <property type="molecule type" value="Genomic_DNA"/>
</dbReference>
<protein>
    <submittedName>
        <fullName evidence="7">Membrane protein involved in the export of O-antigen, teichoic acid lipoteichoic acids</fullName>
    </submittedName>
</protein>
<dbReference type="InterPro" id="IPR002797">
    <property type="entry name" value="Polysacc_synth"/>
</dbReference>
<evidence type="ECO:0000256" key="4">
    <source>
        <dbReference type="ARBA" id="ARBA00022989"/>
    </source>
</evidence>
<comment type="subcellular location">
    <subcellularLocation>
        <location evidence="1">Cell membrane</location>
        <topology evidence="1">Multi-pass membrane protein</topology>
    </subcellularLocation>
</comment>
<evidence type="ECO:0000256" key="1">
    <source>
        <dbReference type="ARBA" id="ARBA00004651"/>
    </source>
</evidence>
<keyword evidence="2" id="KW-1003">Cell membrane</keyword>
<feature type="transmembrane region" description="Helical" evidence="6">
    <location>
        <begin position="202"/>
        <end position="221"/>
    </location>
</feature>
<evidence type="ECO:0000256" key="2">
    <source>
        <dbReference type="ARBA" id="ARBA00022475"/>
    </source>
</evidence>
<dbReference type="PANTHER" id="PTHR30250">
    <property type="entry name" value="PST FAMILY PREDICTED COLANIC ACID TRANSPORTER"/>
    <property type="match status" value="1"/>
</dbReference>
<feature type="transmembrane region" description="Helical" evidence="6">
    <location>
        <begin position="107"/>
        <end position="128"/>
    </location>
</feature>
<dbReference type="PATRIC" id="fig|1434121.4.peg.3079"/>
<feature type="transmembrane region" description="Helical" evidence="6">
    <location>
        <begin position="318"/>
        <end position="339"/>
    </location>
</feature>